<evidence type="ECO:0000256" key="4">
    <source>
        <dbReference type="ARBA" id="ARBA00022989"/>
    </source>
</evidence>
<keyword evidence="5 6" id="KW-0472">Membrane</keyword>
<dbReference type="GO" id="GO:0005886">
    <property type="term" value="C:plasma membrane"/>
    <property type="evidence" value="ECO:0007669"/>
    <property type="project" value="TreeGrafter"/>
</dbReference>
<sequence>MEEAKFLINFSISSLMAEEEVEKREEIDLTSYGQGKATIPSKYYNKNLVPVSPSLKKWNWVNYTTVWAGMSHNVVAFELAGLLTFQLGAPIALAVIGIAYGTLLIALYLNGHIGTKWGIPYPISVRPMFGIKGATLPVLMRAGVALFWFAVQSYVGGTIIDAVISIMYKPWTSLTAPVLGMPEHLAISFLIFWALNVAVLFGGMEEIKNFELVAGPLIVASLGALFGYGIYLAHGFGPLFSVTASPTLSAVTLSIASMAGVWATLVLNIPDFTRFSRSQKDQLIGQGLGLPVIVSLFSLIAVGITSTMIYLYHIPMSEAVNYVNPVNIMYLFTSNPLLALLVGVSLVIATVSVNVAANILSPVYDLISLFPRKLESWGKTSIVAAVIGLLYVPQLWYNNAGTIFDVLDIIGAGLGSIAGIMIADYWILRRTNFKLVDLFTPKGEYWYSDGVNWKAIVSLAVGFGVPAIGFFVPALVSLYDYGWYLAVAISMLLYLGLNWRTKGTKKENK</sequence>
<evidence type="ECO:0000256" key="5">
    <source>
        <dbReference type="ARBA" id="ARBA00023136"/>
    </source>
</evidence>
<protein>
    <recommendedName>
        <fullName evidence="11">Allantoin permease</fullName>
    </recommendedName>
</protein>
<dbReference type="EMBL" id="AP018930">
    <property type="protein sequence ID" value="BBG27872.1"/>
    <property type="molecule type" value="Genomic_DNA"/>
</dbReference>
<feature type="transmembrane region" description="Helical" evidence="6">
    <location>
        <begin position="337"/>
        <end position="360"/>
    </location>
</feature>
<feature type="transmembrane region" description="Helical" evidence="6">
    <location>
        <begin position="288"/>
        <end position="312"/>
    </location>
</feature>
<evidence type="ECO:0000256" key="6">
    <source>
        <dbReference type="SAM" id="Phobius"/>
    </source>
</evidence>
<proteinExistence type="inferred from homology"/>
<feature type="transmembrane region" description="Helical" evidence="6">
    <location>
        <begin position="380"/>
        <end position="397"/>
    </location>
</feature>
<evidence type="ECO:0000256" key="3">
    <source>
        <dbReference type="ARBA" id="ARBA00022692"/>
    </source>
</evidence>
<name>A0A510E5R2_9CREN</name>
<dbReference type="PANTHER" id="PTHR30618:SF0">
    <property type="entry name" value="PURINE-URACIL PERMEASE NCS1"/>
    <property type="match status" value="1"/>
</dbReference>
<accession>A0A510E5R2</accession>
<dbReference type="InterPro" id="IPR001248">
    <property type="entry name" value="Pur-cyt_permease"/>
</dbReference>
<dbReference type="KEGG" id="step:IC006_2425"/>
<reference evidence="10" key="1">
    <citation type="submission" date="2018-09" db="EMBL/GenBank/DDBJ databases">
        <title>Complete Genome Sequencing of Sulfolobus sp. JCM 16834.</title>
        <authorList>
            <person name="Kato S."/>
            <person name="Itoh T."/>
            <person name="Ohkuma M."/>
        </authorList>
    </citation>
    <scope>NUCLEOTIDE SEQUENCE [LARGE SCALE GENOMIC DNA]</scope>
    <source>
        <strain evidence="10">IC-007</strain>
    </source>
</reference>
<dbReference type="Gene3D" id="1.10.4160.10">
    <property type="entry name" value="Hydantoin permease"/>
    <property type="match status" value="1"/>
</dbReference>
<comment type="similarity">
    <text evidence="2">Belongs to the purine-cytosine permease (2.A.39) family.</text>
</comment>
<keyword evidence="3 6" id="KW-0812">Transmembrane</keyword>
<dbReference type="InterPro" id="IPR045225">
    <property type="entry name" value="Uracil/uridine/allantoin_perm"/>
</dbReference>
<keyword evidence="9" id="KW-1185">Reference proteome</keyword>
<feature type="transmembrane region" description="Helical" evidence="6">
    <location>
        <begin position="455"/>
        <end position="475"/>
    </location>
</feature>
<feature type="transmembrane region" description="Helical" evidence="6">
    <location>
        <begin position="481"/>
        <end position="499"/>
    </location>
</feature>
<comment type="subcellular location">
    <subcellularLocation>
        <location evidence="1">Membrane</location>
        <topology evidence="1">Multi-pass membrane protein</topology>
    </subcellularLocation>
</comment>
<feature type="transmembrane region" description="Helical" evidence="6">
    <location>
        <begin position="213"/>
        <end position="236"/>
    </location>
</feature>
<evidence type="ECO:0000256" key="2">
    <source>
        <dbReference type="ARBA" id="ARBA00008974"/>
    </source>
</evidence>
<feature type="transmembrane region" description="Helical" evidence="6">
    <location>
        <begin position="248"/>
        <end position="267"/>
    </location>
</feature>
<dbReference type="PANTHER" id="PTHR30618">
    <property type="entry name" value="NCS1 FAMILY PURINE/PYRIMIDINE TRANSPORTER"/>
    <property type="match status" value="1"/>
</dbReference>
<dbReference type="EMBL" id="AP018929">
    <property type="protein sequence ID" value="BBG25090.1"/>
    <property type="molecule type" value="Genomic_DNA"/>
</dbReference>
<feature type="transmembrane region" description="Helical" evidence="6">
    <location>
        <begin position="409"/>
        <end position="428"/>
    </location>
</feature>
<evidence type="ECO:0000313" key="10">
    <source>
        <dbReference type="Proteomes" id="UP000325030"/>
    </source>
</evidence>
<gene>
    <name evidence="7" type="ORF">IC006_2425</name>
    <name evidence="8" type="ORF">IC007_2427</name>
</gene>
<dbReference type="STRING" id="1294262.GCA_001316085_02872"/>
<feature type="transmembrane region" description="Helical" evidence="6">
    <location>
        <begin position="87"/>
        <end position="109"/>
    </location>
</feature>
<keyword evidence="4 6" id="KW-1133">Transmembrane helix</keyword>
<dbReference type="Proteomes" id="UP000322983">
    <property type="component" value="Chromosome"/>
</dbReference>
<dbReference type="GO" id="GO:0015205">
    <property type="term" value="F:nucleobase transmembrane transporter activity"/>
    <property type="evidence" value="ECO:0007669"/>
    <property type="project" value="TreeGrafter"/>
</dbReference>
<evidence type="ECO:0008006" key="11">
    <source>
        <dbReference type="Google" id="ProtNLM"/>
    </source>
</evidence>
<feature type="transmembrane region" description="Helical" evidence="6">
    <location>
        <begin position="184"/>
        <end position="201"/>
    </location>
</feature>
<dbReference type="Proteomes" id="UP000325030">
    <property type="component" value="Chromosome"/>
</dbReference>
<evidence type="ECO:0000313" key="7">
    <source>
        <dbReference type="EMBL" id="BBG25090.1"/>
    </source>
</evidence>
<reference evidence="8 9" key="2">
    <citation type="journal article" date="2020" name="Int. J. Syst. Evol. Microbiol.">
        <title>Sulfuracidifex tepidarius gen. nov., sp. nov. and transfer of Sulfolobus metallicus Huber and Stetter 1992 to the genus Sulfuracidifex as Sulfuracidifex metallicus comb. nov.</title>
        <authorList>
            <person name="Itoh T."/>
            <person name="Miura T."/>
            <person name="Sakai H.D."/>
            <person name="Kato S."/>
            <person name="Ohkuma M."/>
            <person name="Takashina T."/>
        </authorList>
    </citation>
    <scope>NUCLEOTIDE SEQUENCE</scope>
    <source>
        <strain evidence="7 9">IC-006</strain>
        <strain evidence="8">IC-007</strain>
    </source>
</reference>
<evidence type="ECO:0000256" key="1">
    <source>
        <dbReference type="ARBA" id="ARBA00004141"/>
    </source>
</evidence>
<organism evidence="8 10">
    <name type="scientific">Sulfuracidifex tepidarius</name>
    <dbReference type="NCBI Taxonomy" id="1294262"/>
    <lineage>
        <taxon>Archaea</taxon>
        <taxon>Thermoproteota</taxon>
        <taxon>Thermoprotei</taxon>
        <taxon>Sulfolobales</taxon>
        <taxon>Sulfolobaceae</taxon>
        <taxon>Sulfuracidifex</taxon>
    </lineage>
</organism>
<dbReference type="AlphaFoldDB" id="A0A510E5R2"/>
<feature type="transmembrane region" description="Helical" evidence="6">
    <location>
        <begin position="138"/>
        <end position="164"/>
    </location>
</feature>
<evidence type="ECO:0000313" key="8">
    <source>
        <dbReference type="EMBL" id="BBG27872.1"/>
    </source>
</evidence>
<dbReference type="Pfam" id="PF02133">
    <property type="entry name" value="Transp_cyt_pur"/>
    <property type="match status" value="1"/>
</dbReference>
<evidence type="ECO:0000313" key="9">
    <source>
        <dbReference type="Proteomes" id="UP000322983"/>
    </source>
</evidence>
<accession>A0A510DYQ6</accession>